<feature type="transmembrane region" description="Helical" evidence="10">
    <location>
        <begin position="361"/>
        <end position="383"/>
    </location>
</feature>
<name>A0A1F8GUQ3_9BACT</name>
<proteinExistence type="inferred from homology"/>
<dbReference type="Gene3D" id="1.10.3370.10">
    <property type="entry name" value="SecY subunit domain"/>
    <property type="match status" value="1"/>
</dbReference>
<evidence type="ECO:0000256" key="2">
    <source>
        <dbReference type="ARBA" id="ARBA00005751"/>
    </source>
</evidence>
<dbReference type="GO" id="GO:0006605">
    <property type="term" value="P:protein targeting"/>
    <property type="evidence" value="ECO:0007669"/>
    <property type="project" value="UniProtKB-UniRule"/>
</dbReference>
<dbReference type="SUPFAM" id="SSF103491">
    <property type="entry name" value="Preprotein translocase SecY subunit"/>
    <property type="match status" value="1"/>
</dbReference>
<keyword evidence="4 10" id="KW-0812">Transmembrane</keyword>
<organism evidence="12 13">
    <name type="scientific">Candidatus Yanofskybacteria bacterium RIFCSPLOWO2_01_FULL_49_25</name>
    <dbReference type="NCBI Taxonomy" id="1802701"/>
    <lineage>
        <taxon>Bacteria</taxon>
        <taxon>Candidatus Yanofskyibacteriota</taxon>
    </lineage>
</organism>
<comment type="subcellular location">
    <subcellularLocation>
        <location evidence="10">Cell membrane</location>
        <topology evidence="10">Multi-pass membrane protein</topology>
    </subcellularLocation>
    <subcellularLocation>
        <location evidence="1">Membrane</location>
        <topology evidence="1">Multi-pass membrane protein</topology>
    </subcellularLocation>
</comment>
<evidence type="ECO:0000256" key="1">
    <source>
        <dbReference type="ARBA" id="ARBA00004141"/>
    </source>
</evidence>
<evidence type="ECO:0000256" key="6">
    <source>
        <dbReference type="ARBA" id="ARBA00022989"/>
    </source>
</evidence>
<dbReference type="FunFam" id="1.10.3370.10:FF:000001">
    <property type="entry name" value="Preprotein translocase subunit SecY"/>
    <property type="match status" value="1"/>
</dbReference>
<feature type="transmembrane region" description="Helical" evidence="10">
    <location>
        <begin position="307"/>
        <end position="327"/>
    </location>
</feature>
<feature type="transmembrane region" description="Helical" evidence="10">
    <location>
        <begin position="389"/>
        <end position="410"/>
    </location>
</feature>
<sequence>MERILKLIKIPDLRNKLLFVIGLLIVFRVVSAIPIPGVDAAALVRFFSQNQFGQLFGTISAFTGGGLTTLSIVMLGLGPYITGSIIMQLLTMIFPSLEQMYKYEGEMGRQKFNQYSRILTVPLAMVQGFAFITILIQKEVIPHLSMFGWINALVVVAAGSLFLMWLGELISEKNIGNGVSFLIFAGIVANFPTTIQQSLVDYSPSKIFTYVAFIVIGLIVIAGVVYLTEAQRNVPINYARRVRGNKVYGGVSTYLPMRVNNAGVMPIIFALSLLLFPGMIGSFLAVSHTAALATIGRFITGLVQNQWFYGGMYFLLVVLFTYFYTAVTFDPKSISENIQKQGGYIPGIRPGQPTAQFLTHLLNRVTLVGAFFLGLIAILPQIVQGATGITTITIGGTSILIVVSVALEVMKALDGQLSMYEY</sequence>
<dbReference type="InterPro" id="IPR026593">
    <property type="entry name" value="SecY"/>
</dbReference>
<accession>A0A1F8GUQ3</accession>
<dbReference type="GO" id="GO:0005886">
    <property type="term" value="C:plasma membrane"/>
    <property type="evidence" value="ECO:0007669"/>
    <property type="project" value="UniProtKB-SubCell"/>
</dbReference>
<evidence type="ECO:0000256" key="4">
    <source>
        <dbReference type="ARBA" id="ARBA00022692"/>
    </source>
</evidence>
<comment type="similarity">
    <text evidence="2 10 11">Belongs to the SecY/SEC61-alpha family.</text>
</comment>
<keyword evidence="5 10" id="KW-0653">Protein transport</keyword>
<keyword evidence="6 10" id="KW-1133">Transmembrane helix</keyword>
<feature type="transmembrane region" description="Helical" evidence="10">
    <location>
        <begin position="178"/>
        <end position="195"/>
    </location>
</feature>
<dbReference type="PANTHER" id="PTHR10906">
    <property type="entry name" value="SECY/SEC61-ALPHA FAMILY MEMBER"/>
    <property type="match status" value="1"/>
</dbReference>
<dbReference type="Pfam" id="PF00344">
    <property type="entry name" value="SecY"/>
    <property type="match status" value="1"/>
</dbReference>
<comment type="caution">
    <text evidence="12">The sequence shown here is derived from an EMBL/GenBank/DDBJ whole genome shotgun (WGS) entry which is preliminary data.</text>
</comment>
<dbReference type="InterPro" id="IPR023201">
    <property type="entry name" value="SecY_dom_sf"/>
</dbReference>
<dbReference type="EMBL" id="MGKP01000009">
    <property type="protein sequence ID" value="OGN29147.1"/>
    <property type="molecule type" value="Genomic_DNA"/>
</dbReference>
<evidence type="ECO:0000256" key="7">
    <source>
        <dbReference type="ARBA" id="ARBA00023010"/>
    </source>
</evidence>
<reference evidence="12 13" key="1">
    <citation type="journal article" date="2016" name="Nat. Commun.">
        <title>Thousands of microbial genomes shed light on interconnected biogeochemical processes in an aquifer system.</title>
        <authorList>
            <person name="Anantharaman K."/>
            <person name="Brown C.T."/>
            <person name="Hug L.A."/>
            <person name="Sharon I."/>
            <person name="Castelle C.J."/>
            <person name="Probst A.J."/>
            <person name="Thomas B.C."/>
            <person name="Singh A."/>
            <person name="Wilkins M.J."/>
            <person name="Karaoz U."/>
            <person name="Brodie E.L."/>
            <person name="Williams K.H."/>
            <person name="Hubbard S.S."/>
            <person name="Banfield J.F."/>
        </authorList>
    </citation>
    <scope>NUCLEOTIDE SEQUENCE [LARGE SCALE GENOMIC DNA]</scope>
</reference>
<keyword evidence="7 10" id="KW-0811">Translocation</keyword>
<comment type="function">
    <text evidence="10">The central subunit of the protein translocation channel SecYEG. Consists of two halves formed by TMs 1-5 and 6-10. These two domains form a lateral gate at the front which open onto the bilayer between TMs 2 and 7, and are clamped together by SecE at the back. The channel is closed by both a pore ring composed of hydrophobic SecY resides and a short helix (helix 2A) on the extracellular side of the membrane which forms a plug. The plug probably moves laterally to allow the channel to open. The ring and the pore may move independently.</text>
</comment>
<protein>
    <recommendedName>
        <fullName evidence="9 10">Protein translocase subunit SecY</fullName>
    </recommendedName>
</protein>
<evidence type="ECO:0000256" key="8">
    <source>
        <dbReference type="ARBA" id="ARBA00023136"/>
    </source>
</evidence>
<feature type="transmembrane region" description="Helical" evidence="10">
    <location>
        <begin position="267"/>
        <end position="287"/>
    </location>
</feature>
<keyword evidence="8 10" id="KW-0472">Membrane</keyword>
<evidence type="ECO:0000313" key="13">
    <source>
        <dbReference type="Proteomes" id="UP000179047"/>
    </source>
</evidence>
<evidence type="ECO:0000256" key="10">
    <source>
        <dbReference type="HAMAP-Rule" id="MF_01465"/>
    </source>
</evidence>
<evidence type="ECO:0000256" key="9">
    <source>
        <dbReference type="ARBA" id="ARBA00039733"/>
    </source>
</evidence>
<dbReference type="PIRSF" id="PIRSF004557">
    <property type="entry name" value="SecY"/>
    <property type="match status" value="1"/>
</dbReference>
<feature type="transmembrane region" description="Helical" evidence="10">
    <location>
        <begin position="118"/>
        <end position="136"/>
    </location>
</feature>
<dbReference type="InterPro" id="IPR002208">
    <property type="entry name" value="SecY/SEC61-alpha"/>
</dbReference>
<evidence type="ECO:0000313" key="12">
    <source>
        <dbReference type="EMBL" id="OGN29147.1"/>
    </source>
</evidence>
<keyword evidence="3 10" id="KW-0813">Transport</keyword>
<dbReference type="PRINTS" id="PR00303">
    <property type="entry name" value="SECYTRNLCASE"/>
</dbReference>
<comment type="caution">
    <text evidence="10">Lacks conserved residue(s) required for the propagation of feature annotation.</text>
</comment>
<feature type="transmembrane region" description="Helical" evidence="10">
    <location>
        <begin position="148"/>
        <end position="166"/>
    </location>
</feature>
<dbReference type="NCBIfam" id="TIGR00967">
    <property type="entry name" value="3a0501s007"/>
    <property type="match status" value="1"/>
</dbReference>
<dbReference type="Proteomes" id="UP000179047">
    <property type="component" value="Unassembled WGS sequence"/>
</dbReference>
<evidence type="ECO:0000256" key="11">
    <source>
        <dbReference type="RuleBase" id="RU004349"/>
    </source>
</evidence>
<feature type="transmembrane region" description="Helical" evidence="10">
    <location>
        <begin position="207"/>
        <end position="227"/>
    </location>
</feature>
<evidence type="ECO:0000256" key="3">
    <source>
        <dbReference type="ARBA" id="ARBA00022448"/>
    </source>
</evidence>
<keyword evidence="10" id="KW-1003">Cell membrane</keyword>
<dbReference type="GO" id="GO:0065002">
    <property type="term" value="P:intracellular protein transmembrane transport"/>
    <property type="evidence" value="ECO:0007669"/>
    <property type="project" value="UniProtKB-UniRule"/>
</dbReference>
<dbReference type="STRING" id="1802701.A3A33_02705"/>
<dbReference type="GO" id="GO:0043952">
    <property type="term" value="P:protein transport by the Sec complex"/>
    <property type="evidence" value="ECO:0007669"/>
    <property type="project" value="UniProtKB-UniRule"/>
</dbReference>
<feature type="transmembrane region" description="Helical" evidence="10">
    <location>
        <begin position="77"/>
        <end position="97"/>
    </location>
</feature>
<evidence type="ECO:0000256" key="5">
    <source>
        <dbReference type="ARBA" id="ARBA00022927"/>
    </source>
</evidence>
<comment type="subunit">
    <text evidence="10">Component of the Sec protein translocase complex. Heterotrimer consisting of SecY, SecE and SecG subunits. The heterotrimers can form oligomers, although 1 heterotrimer is thought to be able to translocate proteins. Interacts with the ribosome. Interacts with SecDF, and other proteins may be involved. Interacts with SecA.</text>
</comment>
<dbReference type="AlphaFoldDB" id="A0A1F8GUQ3"/>
<dbReference type="HAMAP" id="MF_01465">
    <property type="entry name" value="SecY"/>
    <property type="match status" value="1"/>
</dbReference>
<gene>
    <name evidence="10" type="primary">secY</name>
    <name evidence="12" type="ORF">A3A33_02705</name>
</gene>